<gene>
    <name evidence="1" type="ORF">IX53_00730</name>
</gene>
<name>A0A0G2Z938_9BACT</name>
<dbReference type="AlphaFoldDB" id="A0A0G2Z938"/>
<protein>
    <submittedName>
        <fullName evidence="1">Uncharacterized protein</fullName>
    </submittedName>
</protein>
<proteinExistence type="predicted"/>
<reference evidence="1 2" key="1">
    <citation type="submission" date="2015-04" db="EMBL/GenBank/DDBJ databases">
        <title>Complete Genome Sequence of Kosmotoga pacifica SLHLJ1.</title>
        <authorList>
            <person name="Jiang L.J."/>
            <person name="Shao Z.Z."/>
            <person name="Jebbar M."/>
        </authorList>
    </citation>
    <scope>NUCLEOTIDE SEQUENCE [LARGE SCALE GENOMIC DNA]</scope>
    <source>
        <strain evidence="1 2">SLHLJ1</strain>
    </source>
</reference>
<dbReference type="STRING" id="1330330.IX53_00730"/>
<keyword evidence="2" id="KW-1185">Reference proteome</keyword>
<sequence length="131" mass="14812">MGYVRTLHEATITLSGLTNSPDISFVENVTIAARERAFSYQDVEQQSITKVRQAVEYEIRLRYMPTDWNVQKAFDADETFTLTIQYTSENDGTIVTETYTGCRFENPSATLTKTKAVEENVVIRATGRTIA</sequence>
<dbReference type="PATRIC" id="fig|1330330.3.peg.138"/>
<dbReference type="Proteomes" id="UP000035159">
    <property type="component" value="Chromosome"/>
</dbReference>
<accession>A0A0G2Z938</accession>
<dbReference type="RefSeq" id="WP_047753721.1">
    <property type="nucleotide sequence ID" value="NZ_CAJUHA010000002.1"/>
</dbReference>
<dbReference type="KEGG" id="kpf:IX53_00730"/>
<organism evidence="1 2">
    <name type="scientific">Kosmotoga pacifica</name>
    <dbReference type="NCBI Taxonomy" id="1330330"/>
    <lineage>
        <taxon>Bacteria</taxon>
        <taxon>Thermotogati</taxon>
        <taxon>Thermotogota</taxon>
        <taxon>Thermotogae</taxon>
        <taxon>Kosmotogales</taxon>
        <taxon>Kosmotogaceae</taxon>
        <taxon>Kosmotoga</taxon>
    </lineage>
</organism>
<dbReference type="EMBL" id="CP011232">
    <property type="protein sequence ID" value="AKI96586.1"/>
    <property type="molecule type" value="Genomic_DNA"/>
</dbReference>
<evidence type="ECO:0000313" key="1">
    <source>
        <dbReference type="EMBL" id="AKI96586.1"/>
    </source>
</evidence>
<evidence type="ECO:0000313" key="2">
    <source>
        <dbReference type="Proteomes" id="UP000035159"/>
    </source>
</evidence>